<name>D8K7G3_NITWC</name>
<gene>
    <name evidence="5" type="ordered locus">Nwat_2006</name>
</gene>
<reference evidence="5 6" key="1">
    <citation type="submission" date="2010-06" db="EMBL/GenBank/DDBJ databases">
        <title>Complete sequence of chromosome of Nitrosococcus watsoni C-113.</title>
        <authorList>
            <consortium name="US DOE Joint Genome Institute"/>
            <person name="Lucas S."/>
            <person name="Copeland A."/>
            <person name="Lapidus A."/>
            <person name="Cheng J.-F."/>
            <person name="Bruce D."/>
            <person name="Goodwin L."/>
            <person name="Pitluck S."/>
            <person name="Malfatti S.A."/>
            <person name="Chain P.S.G."/>
            <person name="Land M."/>
            <person name="Hauser L."/>
            <person name="Kyrpides N."/>
            <person name="Ivanova N."/>
            <person name="Cambell M.A."/>
            <person name="Heidelberg J.F."/>
            <person name="Klotz M.G."/>
            <person name="Woyke T."/>
        </authorList>
    </citation>
    <scope>NUCLEOTIDE SEQUENCE [LARGE SCALE GENOMIC DNA]</scope>
    <source>
        <strain evidence="5 6">C-113</strain>
    </source>
</reference>
<dbReference type="SUPFAM" id="SSF52151">
    <property type="entry name" value="FabD/lysophospholipase-like"/>
    <property type="match status" value="1"/>
</dbReference>
<evidence type="ECO:0000256" key="2">
    <source>
        <dbReference type="PROSITE-ProRule" id="PRU01161"/>
    </source>
</evidence>
<keyword evidence="3" id="KW-0732">Signal</keyword>
<sequence length="457" mass="51278">MNSRILCLILPMLATLPACTSFSHTNIKQAEPAATPVITKATFNVNPSRGRNDTLMILAFSGGGSRAAYWAASVMFKLQQVFASEGIDMLAEVDAISSVSGGSLPAAYYAISTDPNDDGPPLHGRLWEEKTVKDLMTRNYISRWVGNWFWPVNIGKFWFTAYDRTDIMAQIFADNLYDTLPVGRDLKIRDLNPARPYLILNATDGTQEEFGSPFTFTAEDFERIQSDINDYTLARAVMGSATFPAVFNYMTLKDYKKSSENDKDQFKHVFDGGNADNLGLRSVKKILSTLEKKGTQYDKLIVILVDAYARSGGVSKDSADTRKFFDFIVDRNFIDATDSLLTGNRAQTLDSFCGFLRNHPLKVLGKNHFIFYPIQFEDVNDNRLRQNLSRIRTNFKISEEDAGYIDEAADQLLTPANRCLLAIKSLLKGKTHDLDPFCHYEARPIISSEVCSEDNEL</sequence>
<dbReference type="Gene3D" id="3.40.1090.10">
    <property type="entry name" value="Cytosolic phospholipase A2 catalytic domain"/>
    <property type="match status" value="1"/>
</dbReference>
<dbReference type="GO" id="GO:0016042">
    <property type="term" value="P:lipid catabolic process"/>
    <property type="evidence" value="ECO:0007669"/>
    <property type="project" value="UniProtKB-UniRule"/>
</dbReference>
<feature type="chain" id="PRO_5003116670" evidence="3">
    <location>
        <begin position="24"/>
        <end position="457"/>
    </location>
</feature>
<evidence type="ECO:0000313" key="6">
    <source>
        <dbReference type="Proteomes" id="UP000000393"/>
    </source>
</evidence>
<dbReference type="STRING" id="105559.Nwat_2006"/>
<keyword evidence="2" id="KW-0378">Hydrolase</keyword>
<dbReference type="AlphaFoldDB" id="D8K7G3"/>
<feature type="short sequence motif" description="DGA/G" evidence="2">
    <location>
        <begin position="271"/>
        <end position="273"/>
    </location>
</feature>
<keyword evidence="1 2" id="KW-0443">Lipid metabolism</keyword>
<proteinExistence type="predicted"/>
<comment type="caution">
    <text evidence="2">Lacks conserved residue(s) required for the propagation of feature annotation.</text>
</comment>
<dbReference type="HOGENOM" id="CLU_598294_0_0_6"/>
<dbReference type="RefSeq" id="WP_013220931.1">
    <property type="nucleotide sequence ID" value="NC_014315.1"/>
</dbReference>
<dbReference type="InterPro" id="IPR016035">
    <property type="entry name" value="Acyl_Trfase/lysoPLipase"/>
</dbReference>
<feature type="domain" description="PNPLA" evidence="4">
    <location>
        <begin position="58"/>
        <end position="284"/>
    </location>
</feature>
<dbReference type="EMBL" id="CP002086">
    <property type="protein sequence ID" value="ADJ28840.1"/>
    <property type="molecule type" value="Genomic_DNA"/>
</dbReference>
<evidence type="ECO:0000256" key="3">
    <source>
        <dbReference type="SAM" id="SignalP"/>
    </source>
</evidence>
<keyword evidence="2" id="KW-0442">Lipid degradation</keyword>
<dbReference type="PROSITE" id="PS51635">
    <property type="entry name" value="PNPLA"/>
    <property type="match status" value="1"/>
</dbReference>
<dbReference type="KEGG" id="nwa:Nwat_2006"/>
<feature type="signal peptide" evidence="3">
    <location>
        <begin position="1"/>
        <end position="23"/>
    </location>
</feature>
<dbReference type="InterPro" id="IPR002641">
    <property type="entry name" value="PNPLA_dom"/>
</dbReference>
<evidence type="ECO:0000259" key="4">
    <source>
        <dbReference type="PROSITE" id="PS51635"/>
    </source>
</evidence>
<feature type="active site" description="Nucleophile" evidence="2">
    <location>
        <position position="100"/>
    </location>
</feature>
<accession>D8K7G3</accession>
<protein>
    <submittedName>
        <fullName evidence="5">Patatin</fullName>
    </submittedName>
</protein>
<organism evidence="5 6">
    <name type="scientific">Nitrosococcus watsoni (strain C-113)</name>
    <dbReference type="NCBI Taxonomy" id="105559"/>
    <lineage>
        <taxon>Bacteria</taxon>
        <taxon>Pseudomonadati</taxon>
        <taxon>Pseudomonadota</taxon>
        <taxon>Gammaproteobacteria</taxon>
        <taxon>Chromatiales</taxon>
        <taxon>Chromatiaceae</taxon>
        <taxon>Nitrosococcus</taxon>
    </lineage>
</organism>
<feature type="active site" description="Proton acceptor" evidence="2">
    <location>
        <position position="271"/>
    </location>
</feature>
<dbReference type="Pfam" id="PF01734">
    <property type="entry name" value="Patatin"/>
    <property type="match status" value="1"/>
</dbReference>
<evidence type="ECO:0000256" key="1">
    <source>
        <dbReference type="ARBA" id="ARBA00023098"/>
    </source>
</evidence>
<keyword evidence="6" id="KW-1185">Reference proteome</keyword>
<dbReference type="eggNOG" id="COG1752">
    <property type="taxonomic scope" value="Bacteria"/>
</dbReference>
<dbReference type="Proteomes" id="UP000000393">
    <property type="component" value="Chromosome"/>
</dbReference>
<dbReference type="GO" id="GO:0016787">
    <property type="term" value="F:hydrolase activity"/>
    <property type="evidence" value="ECO:0007669"/>
    <property type="project" value="UniProtKB-UniRule"/>
</dbReference>
<dbReference type="OrthoDB" id="8541087at2"/>
<evidence type="ECO:0000313" key="5">
    <source>
        <dbReference type="EMBL" id="ADJ28840.1"/>
    </source>
</evidence>